<dbReference type="Proteomes" id="UP000019763">
    <property type="component" value="Unassembled WGS sequence"/>
</dbReference>
<dbReference type="GeneID" id="22916126"/>
<gene>
    <name evidence="2" type="ORF">GNI_183550</name>
</gene>
<dbReference type="AlphaFoldDB" id="A0A023AWR4"/>
<dbReference type="EMBL" id="AFNH02001390">
    <property type="protein sequence ID" value="EZG43186.1"/>
    <property type="molecule type" value="Genomic_DNA"/>
</dbReference>
<feature type="region of interest" description="Disordered" evidence="1">
    <location>
        <begin position="43"/>
        <end position="66"/>
    </location>
</feature>
<dbReference type="VEuPathDB" id="CryptoDB:GNI_183550"/>
<accession>A0A023AWR4</accession>
<organism evidence="2 3">
    <name type="scientific">Gregarina niphandrodes</name>
    <name type="common">Septate eugregarine</name>
    <dbReference type="NCBI Taxonomy" id="110365"/>
    <lineage>
        <taxon>Eukaryota</taxon>
        <taxon>Sar</taxon>
        <taxon>Alveolata</taxon>
        <taxon>Apicomplexa</taxon>
        <taxon>Conoidasida</taxon>
        <taxon>Gregarinasina</taxon>
        <taxon>Eugregarinorida</taxon>
        <taxon>Gregarinidae</taxon>
        <taxon>Gregarina</taxon>
    </lineage>
</organism>
<dbReference type="RefSeq" id="XP_011133554.1">
    <property type="nucleotide sequence ID" value="XM_011135252.1"/>
</dbReference>
<name>A0A023AWR4_GRENI</name>
<comment type="caution">
    <text evidence="2">The sequence shown here is derived from an EMBL/GenBank/DDBJ whole genome shotgun (WGS) entry which is preliminary data.</text>
</comment>
<evidence type="ECO:0000313" key="3">
    <source>
        <dbReference type="Proteomes" id="UP000019763"/>
    </source>
</evidence>
<sequence length="506" mass="57225">MSCFASGILAIGASILHQPAEERPQITEPVGSLVTQPLLPTTRGEAVDDKGVDDKGVDDKGADDKGVDDKGVDDKKIWRYRWSGLTNIAAKGGVFKCPIDAKKKLSELLSKDEWRNLREITERDLWKCRLIYVELATIISIFIRFPFGGVTERAERIVCEWLEGAGRIRIPNNWIAGCLLQRSGVSTSKVIDFIAGTLGYMPAGRSKVLECVVRCKLRYSNYWKRTFMGDTRELLLKREESLAANEITAFEFAEQVLSRSRQPMEPLPASSHIRSPLIKSDPTNSSLTDMQRKGTKLLGARDQILDGIQDQDFEACSLDYLELGTIIDKNMCFGEVRPFVVYNIARAMEEGIGSRRVRGWIVGCLLQFAEVPISDLIEFCIKELKYTPAVCWRLECLKRRSELSRVHKRKRPEDAHARFHQLLCGLRKKISISEFNKLSLMCSVEQTSFLRECYYAFRCSENKSADSGINSPTSSSPATDRTVLEPAMMYCHPDDLIEFVHWVDSN</sequence>
<proteinExistence type="predicted"/>
<evidence type="ECO:0000313" key="2">
    <source>
        <dbReference type="EMBL" id="EZG43186.1"/>
    </source>
</evidence>
<reference evidence="2" key="1">
    <citation type="submission" date="2013-12" db="EMBL/GenBank/DDBJ databases">
        <authorList>
            <person name="Omoto C.K."/>
            <person name="Sibley D."/>
            <person name="Venepally P."/>
            <person name="Hadjithomas M."/>
            <person name="Karamycheva S."/>
            <person name="Brunk B."/>
            <person name="Roos D."/>
            <person name="Caler E."/>
            <person name="Lorenzi H."/>
        </authorList>
    </citation>
    <scope>NUCLEOTIDE SEQUENCE</scope>
</reference>
<feature type="compositionally biased region" description="Basic and acidic residues" evidence="1">
    <location>
        <begin position="45"/>
        <end position="66"/>
    </location>
</feature>
<keyword evidence="3" id="KW-1185">Reference proteome</keyword>
<protein>
    <submittedName>
        <fullName evidence="2">Uncharacterized protein</fullName>
    </submittedName>
</protein>
<evidence type="ECO:0000256" key="1">
    <source>
        <dbReference type="SAM" id="MobiDB-lite"/>
    </source>
</evidence>